<keyword evidence="3 6" id="KW-0378">Hydrolase</keyword>
<dbReference type="InterPro" id="IPR045004">
    <property type="entry name" value="ECH_dom"/>
</dbReference>
<dbReference type="GO" id="GO:0006574">
    <property type="term" value="P:L-valine catabolic process"/>
    <property type="evidence" value="ECO:0007669"/>
    <property type="project" value="TreeGrafter"/>
</dbReference>
<accession>A0A1Q9CX11</accession>
<proteinExistence type="predicted"/>
<comment type="caution">
    <text evidence="6">The sequence shown here is derived from an EMBL/GenBank/DDBJ whole genome shotgun (WGS) entry which is preliminary data.</text>
</comment>
<dbReference type="PANTHER" id="PTHR43176:SF3">
    <property type="entry name" value="3-HYDROXYISOBUTYRYL-COA HYDROLASE, MITOCHONDRIAL"/>
    <property type="match status" value="1"/>
</dbReference>
<dbReference type="GO" id="GO:0003860">
    <property type="term" value="F:3-hydroxyisobutyryl-CoA hydrolase activity"/>
    <property type="evidence" value="ECO:0007669"/>
    <property type="project" value="UniProtKB-EC"/>
</dbReference>
<dbReference type="SUPFAM" id="SSF52540">
    <property type="entry name" value="P-loop containing nucleoside triphosphate hydrolases"/>
    <property type="match status" value="1"/>
</dbReference>
<evidence type="ECO:0000256" key="1">
    <source>
        <dbReference type="ARBA" id="ARBA00001709"/>
    </source>
</evidence>
<dbReference type="EC" id="3.1.2.4" evidence="2"/>
<dbReference type="NCBIfam" id="NF004127">
    <property type="entry name" value="PRK05617.1"/>
    <property type="match status" value="1"/>
</dbReference>
<name>A0A1Q9CX11_SYMMI</name>
<dbReference type="InterPro" id="IPR027417">
    <property type="entry name" value="P-loop_NTPase"/>
</dbReference>
<dbReference type="Pfam" id="PF16113">
    <property type="entry name" value="ECH_2"/>
    <property type="match status" value="1"/>
</dbReference>
<protein>
    <recommendedName>
        <fullName evidence="2">3-hydroxyisobutyryl-CoA hydrolase</fullName>
        <ecNumber evidence="2">3.1.2.4</ecNumber>
    </recommendedName>
</protein>
<sequence length="871" mass="95450">MKVLELETDALDILDEEKEKVAEAKETSYINYINATRREDEKKDNMAPHMANRLAGRLNFVSQSTFGIGDYASGADVTPVAVVNRPAQYVVPYIDDGAPAALIYGHAFYQPGEARHKAGHSPAEVPVKPGTRGRNGWSSGSVPRFSTTAARPRADFLDLFAARKAFIYLLEILAQVLELVTLDHRVFIDNSGSSPRAMGETPRLGQWRAFWSIAEQCWRTGSDFRRAIQSQRLRRSVTRGPRHGTVNGPAKDLQFAVKAWRSAGAEWGGGAPGPGGLVFVHGGPGCGKTELAAHVRAWALEQELCVLAGQNQSPTGTLAVPRLCWQEAVFAEMLKAARSDPQPVVNAMVERDALHAKTRPLKVVTLCKMLVDAFTTHSTKSQGTVILLHLRRSTSFFGETTDYDGNLASAWATFAGYRQTCQSRGHDDGWMKGWMDGRTDGRMDGWMDGVTATGTAAQHAEVEGLMNLCMERRETGKVQFTLENIAELSSAPPYQFFMARWLWPHVACKHGQRSGHIAKLTLQRPEKLNSLSLPMIKDLKQKYATLPTAGARYLLLAGEGRALCAGGDVAEVRQGVIEGTSYPADFFSEEYELDYQIATLLERDNVVQVSLWDGIVMGGGVGLSLHSPIRVATENTLFAMPETGIGLFPDVGATWALSRLRAGAHVGMYLGLTGERLGAADCLYAGLATHFCPAEKLPLLEEQLTRLTPEASIEEVSRAIHEVAAGAVPEADKAKLEANAAAIEDCFGDLSRKAEDIVARLESHSSTNWSQKTLKTLLSKSPLSVKVSLEALRRHQAVSLKEAFIAEYRLSQWFMRPAPDSDFCEGIRAVLVDKDQSPKWQPATLPEVTNQKVEQFFEPLPADHACGELRI</sequence>
<dbReference type="Gene3D" id="3.90.226.10">
    <property type="entry name" value="2-enoyl-CoA Hydratase, Chain A, domain 1"/>
    <property type="match status" value="1"/>
</dbReference>
<feature type="region of interest" description="Disordered" evidence="4">
    <location>
        <begin position="116"/>
        <end position="144"/>
    </location>
</feature>
<evidence type="ECO:0000313" key="6">
    <source>
        <dbReference type="EMBL" id="OLP87464.1"/>
    </source>
</evidence>
<dbReference type="CDD" id="cd06558">
    <property type="entry name" value="crotonase-like"/>
    <property type="match status" value="1"/>
</dbReference>
<dbReference type="AlphaFoldDB" id="A0A1Q9CX11"/>
<dbReference type="PANTHER" id="PTHR43176">
    <property type="entry name" value="3-HYDROXYISOBUTYRYL-COA HYDROLASE-RELATED"/>
    <property type="match status" value="1"/>
</dbReference>
<dbReference type="EMBL" id="LSRX01000859">
    <property type="protein sequence ID" value="OLP87464.1"/>
    <property type="molecule type" value="Genomic_DNA"/>
</dbReference>
<evidence type="ECO:0000256" key="2">
    <source>
        <dbReference type="ARBA" id="ARBA00011915"/>
    </source>
</evidence>
<evidence type="ECO:0000259" key="5">
    <source>
        <dbReference type="Pfam" id="PF16113"/>
    </source>
</evidence>
<gene>
    <name evidence="6" type="primary">CHY1</name>
    <name evidence="6" type="ORF">AK812_SmicGene31303</name>
</gene>
<reference evidence="6 7" key="1">
    <citation type="submission" date="2016-02" db="EMBL/GenBank/DDBJ databases">
        <title>Genome analysis of coral dinoflagellate symbionts highlights evolutionary adaptations to a symbiotic lifestyle.</title>
        <authorList>
            <person name="Aranda M."/>
            <person name="Li Y."/>
            <person name="Liew Y.J."/>
            <person name="Baumgarten S."/>
            <person name="Simakov O."/>
            <person name="Wilson M."/>
            <person name="Piel J."/>
            <person name="Ashoor H."/>
            <person name="Bougouffa S."/>
            <person name="Bajic V.B."/>
            <person name="Ryu T."/>
            <person name="Ravasi T."/>
            <person name="Bayer T."/>
            <person name="Micklem G."/>
            <person name="Kim H."/>
            <person name="Bhak J."/>
            <person name="Lajeunesse T.C."/>
            <person name="Voolstra C.R."/>
        </authorList>
    </citation>
    <scope>NUCLEOTIDE SEQUENCE [LARGE SCALE GENOMIC DNA]</scope>
    <source>
        <strain evidence="6 7">CCMP2467</strain>
    </source>
</reference>
<organism evidence="6 7">
    <name type="scientific">Symbiodinium microadriaticum</name>
    <name type="common">Dinoflagellate</name>
    <name type="synonym">Zooxanthella microadriatica</name>
    <dbReference type="NCBI Taxonomy" id="2951"/>
    <lineage>
        <taxon>Eukaryota</taxon>
        <taxon>Sar</taxon>
        <taxon>Alveolata</taxon>
        <taxon>Dinophyceae</taxon>
        <taxon>Suessiales</taxon>
        <taxon>Symbiodiniaceae</taxon>
        <taxon>Symbiodinium</taxon>
    </lineage>
</organism>
<dbReference type="SUPFAM" id="SSF52096">
    <property type="entry name" value="ClpP/crotonase"/>
    <property type="match status" value="1"/>
</dbReference>
<keyword evidence="7" id="KW-1185">Reference proteome</keyword>
<dbReference type="InterPro" id="IPR029045">
    <property type="entry name" value="ClpP/crotonase-like_dom_sf"/>
</dbReference>
<evidence type="ECO:0000256" key="4">
    <source>
        <dbReference type="SAM" id="MobiDB-lite"/>
    </source>
</evidence>
<comment type="catalytic activity">
    <reaction evidence="1">
        <text>3-hydroxy-2-methylpropanoyl-CoA + H2O = 3-hydroxy-2-methylpropanoate + CoA + H(+)</text>
        <dbReference type="Rhea" id="RHEA:20888"/>
        <dbReference type="ChEBI" id="CHEBI:11805"/>
        <dbReference type="ChEBI" id="CHEBI:15377"/>
        <dbReference type="ChEBI" id="CHEBI:15378"/>
        <dbReference type="ChEBI" id="CHEBI:57287"/>
        <dbReference type="ChEBI" id="CHEBI:57340"/>
        <dbReference type="EC" id="3.1.2.4"/>
    </reaction>
</comment>
<evidence type="ECO:0000256" key="3">
    <source>
        <dbReference type="ARBA" id="ARBA00022801"/>
    </source>
</evidence>
<evidence type="ECO:0000313" key="7">
    <source>
        <dbReference type="Proteomes" id="UP000186817"/>
    </source>
</evidence>
<dbReference type="Proteomes" id="UP000186817">
    <property type="component" value="Unassembled WGS sequence"/>
</dbReference>
<dbReference type="InterPro" id="IPR032259">
    <property type="entry name" value="HIBYL-CoA-H"/>
</dbReference>
<dbReference type="OrthoDB" id="1737613at2759"/>
<feature type="domain" description="Enoyl-CoA hydratase/isomerase" evidence="5">
    <location>
        <begin position="519"/>
        <end position="857"/>
    </location>
</feature>